<evidence type="ECO:0000256" key="1">
    <source>
        <dbReference type="ARBA" id="ARBA00023450"/>
    </source>
</evidence>
<dbReference type="CDD" id="cd00085">
    <property type="entry name" value="HNHc"/>
    <property type="match status" value="1"/>
</dbReference>
<evidence type="ECO:0000313" key="5">
    <source>
        <dbReference type="Proteomes" id="UP001589793"/>
    </source>
</evidence>
<dbReference type="RefSeq" id="WP_376977227.1">
    <property type="nucleotide sequence ID" value="NZ_JBHLSV010000001.1"/>
</dbReference>
<dbReference type="SMART" id="SM00507">
    <property type="entry name" value="HNHc"/>
    <property type="match status" value="1"/>
</dbReference>
<organism evidence="4 5">
    <name type="scientific">Brachybacterium hainanense</name>
    <dbReference type="NCBI Taxonomy" id="1541174"/>
    <lineage>
        <taxon>Bacteria</taxon>
        <taxon>Bacillati</taxon>
        <taxon>Actinomycetota</taxon>
        <taxon>Actinomycetes</taxon>
        <taxon>Micrococcales</taxon>
        <taxon>Dermabacteraceae</taxon>
        <taxon>Brachybacterium</taxon>
    </lineage>
</organism>
<feature type="domain" description="HNH nuclease" evidence="3">
    <location>
        <begin position="379"/>
        <end position="432"/>
    </location>
</feature>
<dbReference type="InterPro" id="IPR003615">
    <property type="entry name" value="HNH_nuc"/>
</dbReference>
<dbReference type="Proteomes" id="UP001589793">
    <property type="component" value="Unassembled WGS sequence"/>
</dbReference>
<proteinExistence type="inferred from homology"/>
<feature type="region of interest" description="Disordered" evidence="2">
    <location>
        <begin position="513"/>
        <end position="532"/>
    </location>
</feature>
<protein>
    <submittedName>
        <fullName evidence="4">DUF222 domain-containing protein</fullName>
    </submittedName>
</protein>
<dbReference type="Pfam" id="PF01844">
    <property type="entry name" value="HNH"/>
    <property type="match status" value="1"/>
</dbReference>
<dbReference type="Pfam" id="PF02720">
    <property type="entry name" value="DUF222"/>
    <property type="match status" value="1"/>
</dbReference>
<dbReference type="InterPro" id="IPR002711">
    <property type="entry name" value="HNH"/>
</dbReference>
<reference evidence="4 5" key="1">
    <citation type="submission" date="2024-09" db="EMBL/GenBank/DDBJ databases">
        <authorList>
            <person name="Sun Q."/>
            <person name="Mori K."/>
        </authorList>
    </citation>
    <scope>NUCLEOTIDE SEQUENCE [LARGE SCALE GENOMIC DNA]</scope>
    <source>
        <strain evidence="4 5">CICC 10874</strain>
    </source>
</reference>
<keyword evidence="5" id="KW-1185">Reference proteome</keyword>
<accession>A0ABV6R6M1</accession>
<evidence type="ECO:0000256" key="2">
    <source>
        <dbReference type="SAM" id="MobiDB-lite"/>
    </source>
</evidence>
<feature type="region of interest" description="Disordered" evidence="2">
    <location>
        <begin position="439"/>
        <end position="458"/>
    </location>
</feature>
<comment type="similarity">
    <text evidence="1">Belongs to the Rv1128c/1148c/1588c/1702c/1945/3466 family.</text>
</comment>
<name>A0ABV6R6M1_9MICO</name>
<evidence type="ECO:0000259" key="3">
    <source>
        <dbReference type="SMART" id="SM00507"/>
    </source>
</evidence>
<feature type="compositionally biased region" description="Pro residues" evidence="2">
    <location>
        <begin position="516"/>
        <end position="528"/>
    </location>
</feature>
<feature type="region of interest" description="Disordered" evidence="2">
    <location>
        <begin position="542"/>
        <end position="576"/>
    </location>
</feature>
<feature type="compositionally biased region" description="Basic and acidic residues" evidence="2">
    <location>
        <begin position="542"/>
        <end position="554"/>
    </location>
</feature>
<feature type="region of interest" description="Disordered" evidence="2">
    <location>
        <begin position="1"/>
        <end position="21"/>
    </location>
</feature>
<gene>
    <name evidence="4" type="ORF">ACFFF6_00545</name>
</gene>
<evidence type="ECO:0000313" key="4">
    <source>
        <dbReference type="EMBL" id="MFC0672436.1"/>
    </source>
</evidence>
<dbReference type="InterPro" id="IPR003870">
    <property type="entry name" value="DUF222"/>
</dbReference>
<comment type="caution">
    <text evidence="4">The sequence shown here is derived from an EMBL/GenBank/DDBJ whole genome shotgun (WGS) entry which is preliminary data.</text>
</comment>
<dbReference type="Gene3D" id="1.10.30.50">
    <property type="match status" value="1"/>
</dbReference>
<dbReference type="EMBL" id="JBHLSV010000001">
    <property type="protein sequence ID" value="MFC0672436.1"/>
    <property type="molecule type" value="Genomic_DNA"/>
</dbReference>
<sequence length="576" mass="62205">MTQLMIPSPGAPSGGERDGSTAAVHGAQAADLARRVPERIRQARTRSAVTRDVLPEIAGVSTDPVLSADVQDIWDASAAEGIAASRTLHALAKLWAGDAEAPDGSPDRDAHAIAAAVALRVTLRKAERLIRDAHRAVHDLPACFALLEEGVFPAPWLMQILHRTRGLSSLSRQALDQVVSGWDLHMSADTFSSWLSSLVHWLEDLETDDGTRDATPVERSVTLSPLPGGLALLQLVGPAPELVQASRRLDVTARAVRDAQRTALAEGMPIPWDLDGEVARTGKPMRLSTLRYLLLSRAELDPQQAPVPTDRFRITVTVPALTLLGEADAPGLLDGGMPVPADLARRLAGGESTWYRVLTDPCSGAFLPLPAQTYRPSAGMLEHLRLRGPRCAVPGCDRRVTDAAECDHIEEFLDGGRTDIENLHLLCRFHHQEKTAGRLDPVRLHGPGTTADGTHRPGITRWRIGTAADPLAYVTMQDDTDLIGALSLNMLEEHFRDHPHELCDSTCHHFGRRPRPVPQAPPPPPPPLEVEEACRGGTEHLARSGDARLADALDPRPTASPPPNTAAFDSYGDPPF</sequence>